<sequence>MRILIFTGTTRPNTSIGKFYSHLTKVLKAKGIDYELYSVRDIDCAKVGKRVFKILRVFDFINCTCFKKKIDTSRFDVFFNDMNAGSCFFLFKKRLPTFSISLYRNSGWNFIEGYTKTGGIGNLIKSLYVFISIVLLQELPSVRASDVILAVSYYTKKNLTRNGIRPDKIKVIRNAIETNKFYPRDKRECRKHLGLDENVFYLIFVGRFTPDKGREIVIRTMDLLKDYPIKLLLIDDRGYSGELPPNVIYVGKVPNGELPLWLNAADVFFFPSLYEGDSLACLEAASSGLPLVASNTGGLWELKKRKEKYLSELIVDIKPPDKAAVEYASVILMLFFNRKFLKKARWFWTKWGRK</sequence>
<feature type="non-terminal residue" evidence="2">
    <location>
        <position position="354"/>
    </location>
</feature>
<organism evidence="2">
    <name type="scientific">Thermococcus litoralis</name>
    <dbReference type="NCBI Taxonomy" id="2265"/>
    <lineage>
        <taxon>Archaea</taxon>
        <taxon>Methanobacteriati</taxon>
        <taxon>Methanobacteriota</taxon>
        <taxon>Thermococci</taxon>
        <taxon>Thermococcales</taxon>
        <taxon>Thermococcaceae</taxon>
        <taxon>Thermococcus</taxon>
    </lineage>
</organism>
<dbReference type="CDD" id="cd03801">
    <property type="entry name" value="GT4_PimA-like"/>
    <property type="match status" value="1"/>
</dbReference>
<dbReference type="Pfam" id="PF00534">
    <property type="entry name" value="Glycos_transf_1"/>
    <property type="match status" value="1"/>
</dbReference>
<evidence type="ECO:0000259" key="1">
    <source>
        <dbReference type="Pfam" id="PF00534"/>
    </source>
</evidence>
<dbReference type="AlphaFoldDB" id="A0A7C5JXP2"/>
<gene>
    <name evidence="2" type="ORF">ENL40_03755</name>
</gene>
<dbReference type="Proteomes" id="UP000886217">
    <property type="component" value="Unassembled WGS sequence"/>
</dbReference>
<dbReference type="Gene3D" id="3.40.50.2000">
    <property type="entry name" value="Glycogen Phosphorylase B"/>
    <property type="match status" value="2"/>
</dbReference>
<evidence type="ECO:0000313" key="2">
    <source>
        <dbReference type="EMBL" id="HHI00578.1"/>
    </source>
</evidence>
<dbReference type="SUPFAM" id="SSF53756">
    <property type="entry name" value="UDP-Glycosyltransferase/glycogen phosphorylase"/>
    <property type="match status" value="1"/>
</dbReference>
<protein>
    <submittedName>
        <fullName evidence="2">Glycosyltransferase</fullName>
    </submittedName>
</protein>
<name>A0A7C5JXP2_THELI</name>
<dbReference type="EMBL" id="DRTU01000162">
    <property type="protein sequence ID" value="HHI00578.1"/>
    <property type="molecule type" value="Genomic_DNA"/>
</dbReference>
<dbReference type="PANTHER" id="PTHR45947">
    <property type="entry name" value="SULFOQUINOVOSYL TRANSFERASE SQD2"/>
    <property type="match status" value="1"/>
</dbReference>
<dbReference type="InterPro" id="IPR001296">
    <property type="entry name" value="Glyco_trans_1"/>
</dbReference>
<reference evidence="2" key="1">
    <citation type="journal article" date="2020" name="mSystems">
        <title>Genome- and Community-Level Interaction Insights into Carbon Utilization and Element Cycling Functions of Hydrothermarchaeota in Hydrothermal Sediment.</title>
        <authorList>
            <person name="Zhou Z."/>
            <person name="Liu Y."/>
            <person name="Xu W."/>
            <person name="Pan J."/>
            <person name="Luo Z.H."/>
            <person name="Li M."/>
        </authorList>
    </citation>
    <scope>NUCLEOTIDE SEQUENCE [LARGE SCALE GENOMIC DNA]</scope>
    <source>
        <strain evidence="2">HyVt-93</strain>
    </source>
</reference>
<comment type="caution">
    <text evidence="2">The sequence shown here is derived from an EMBL/GenBank/DDBJ whole genome shotgun (WGS) entry which is preliminary data.</text>
</comment>
<accession>A0A7C5JXP2</accession>
<dbReference type="InterPro" id="IPR050194">
    <property type="entry name" value="Glycosyltransferase_grp1"/>
</dbReference>
<proteinExistence type="predicted"/>
<dbReference type="GO" id="GO:0016757">
    <property type="term" value="F:glycosyltransferase activity"/>
    <property type="evidence" value="ECO:0007669"/>
    <property type="project" value="InterPro"/>
</dbReference>
<feature type="domain" description="Glycosyl transferase family 1" evidence="1">
    <location>
        <begin position="186"/>
        <end position="312"/>
    </location>
</feature>
<dbReference type="PANTHER" id="PTHR45947:SF3">
    <property type="entry name" value="SULFOQUINOVOSYL TRANSFERASE SQD2"/>
    <property type="match status" value="1"/>
</dbReference>